<gene>
    <name evidence="5" type="ORF">EDD73_10378</name>
</gene>
<evidence type="ECO:0000256" key="1">
    <source>
        <dbReference type="PROSITE-ProRule" id="PRU00278"/>
    </source>
</evidence>
<dbReference type="InterPro" id="IPR027304">
    <property type="entry name" value="Trigger_fact/SurA_dom_sf"/>
</dbReference>
<dbReference type="PROSITE" id="PS51257">
    <property type="entry name" value="PROKAR_LIPOPROTEIN"/>
    <property type="match status" value="1"/>
</dbReference>
<dbReference type="PANTHER" id="PTHR47245">
    <property type="entry name" value="PEPTIDYLPROLYL ISOMERASE"/>
    <property type="match status" value="1"/>
</dbReference>
<dbReference type="Proteomes" id="UP000294813">
    <property type="component" value="Unassembled WGS sequence"/>
</dbReference>
<feature type="domain" description="PpiC" evidence="4">
    <location>
        <begin position="172"/>
        <end position="263"/>
    </location>
</feature>
<dbReference type="InterPro" id="IPR050245">
    <property type="entry name" value="PrsA_foldase"/>
</dbReference>
<dbReference type="PROSITE" id="PS50198">
    <property type="entry name" value="PPIC_PPIASE_2"/>
    <property type="match status" value="1"/>
</dbReference>
<dbReference type="SUPFAM" id="SSF109998">
    <property type="entry name" value="Triger factor/SurA peptide-binding domain-like"/>
    <property type="match status" value="1"/>
</dbReference>
<sequence>MKWIRQAGVLGLIVMLFVTAGCGQSQAVATVNGDTITRAELDKRLDRYKNDIAAQAENEDTRKQQMAMLEQQELDRMIDETLLEQEAKKRNVQITEQQVEEELAKTKQSFASDTDYQEALKQSQMTEADVKEMTRMRLMAFAVYEQVTADVAVTDNEIAAYYQANPERFKTGKQVRASHILLKTEAEAKDVIDQLQKGADFAQLAATRSIDPSAAQNKGDLGFFEQSDMVKEFADAAFAMKSGDTSKTPVKSSFGYHVIRVVDSKEPHQQTLEEARDQLKVDLPAEKKETRFTNWFNEMKAQATIDRKLPPLAENDMGPLLGAPEGTGK</sequence>
<dbReference type="Gene3D" id="3.10.50.40">
    <property type="match status" value="1"/>
</dbReference>
<dbReference type="SUPFAM" id="SSF54534">
    <property type="entry name" value="FKBP-like"/>
    <property type="match status" value="1"/>
</dbReference>
<keyword evidence="6" id="KW-1185">Reference proteome</keyword>
<dbReference type="EMBL" id="SLXT01000003">
    <property type="protein sequence ID" value="TCP68447.1"/>
    <property type="molecule type" value="Genomic_DNA"/>
</dbReference>
<feature type="signal peptide" evidence="3">
    <location>
        <begin position="1"/>
        <end position="20"/>
    </location>
</feature>
<dbReference type="InterPro" id="IPR046357">
    <property type="entry name" value="PPIase_dom_sf"/>
</dbReference>
<organism evidence="5 6">
    <name type="scientific">Heliophilum fasciatum</name>
    <dbReference type="NCBI Taxonomy" id="35700"/>
    <lineage>
        <taxon>Bacteria</taxon>
        <taxon>Bacillati</taxon>
        <taxon>Bacillota</taxon>
        <taxon>Clostridia</taxon>
        <taxon>Eubacteriales</taxon>
        <taxon>Heliobacteriaceae</taxon>
        <taxon>Heliophilum</taxon>
    </lineage>
</organism>
<name>A0A4R2RZW9_9FIRM</name>
<dbReference type="InterPro" id="IPR000297">
    <property type="entry name" value="PPIase_PpiC"/>
</dbReference>
<dbReference type="AlphaFoldDB" id="A0A4R2RZW9"/>
<evidence type="ECO:0000256" key="2">
    <source>
        <dbReference type="SAM" id="MobiDB-lite"/>
    </source>
</evidence>
<proteinExistence type="predicted"/>
<evidence type="ECO:0000313" key="5">
    <source>
        <dbReference type="EMBL" id="TCP68447.1"/>
    </source>
</evidence>
<evidence type="ECO:0000256" key="3">
    <source>
        <dbReference type="SAM" id="SignalP"/>
    </source>
</evidence>
<keyword evidence="3" id="KW-0732">Signal</keyword>
<dbReference type="RefSeq" id="WP_165876266.1">
    <property type="nucleotide sequence ID" value="NZ_JAOQNU010000003.1"/>
</dbReference>
<comment type="caution">
    <text evidence="5">The sequence shown here is derived from an EMBL/GenBank/DDBJ whole genome shotgun (WGS) entry which is preliminary data.</text>
</comment>
<feature type="region of interest" description="Disordered" evidence="2">
    <location>
        <begin position="310"/>
        <end position="329"/>
    </location>
</feature>
<feature type="chain" id="PRO_5038465086" evidence="3">
    <location>
        <begin position="21"/>
        <end position="329"/>
    </location>
</feature>
<evidence type="ECO:0000313" key="6">
    <source>
        <dbReference type="Proteomes" id="UP000294813"/>
    </source>
</evidence>
<accession>A0A4R2RZW9</accession>
<evidence type="ECO:0000259" key="4">
    <source>
        <dbReference type="PROSITE" id="PS50198"/>
    </source>
</evidence>
<keyword evidence="1 5" id="KW-0413">Isomerase</keyword>
<keyword evidence="1" id="KW-0697">Rotamase</keyword>
<reference evidence="5 6" key="1">
    <citation type="submission" date="2019-03" db="EMBL/GenBank/DDBJ databases">
        <title>Genomic Encyclopedia of Type Strains, Phase IV (KMG-IV): sequencing the most valuable type-strain genomes for metagenomic binning, comparative biology and taxonomic classification.</title>
        <authorList>
            <person name="Goeker M."/>
        </authorList>
    </citation>
    <scope>NUCLEOTIDE SEQUENCE [LARGE SCALE GENOMIC DNA]</scope>
    <source>
        <strain evidence="5 6">DSM 11170</strain>
    </source>
</reference>
<protein>
    <submittedName>
        <fullName evidence="5">Peptidyl-prolyl cis-trans isomerase C</fullName>
    </submittedName>
</protein>
<dbReference type="Pfam" id="PF13624">
    <property type="entry name" value="SurA_N_3"/>
    <property type="match status" value="1"/>
</dbReference>
<dbReference type="Gene3D" id="1.10.4030.10">
    <property type="entry name" value="Porin chaperone SurA, peptide-binding domain"/>
    <property type="match status" value="1"/>
</dbReference>
<dbReference type="PANTHER" id="PTHR47245:SF2">
    <property type="entry name" value="PEPTIDYL-PROLYL CIS-TRANS ISOMERASE HP_0175-RELATED"/>
    <property type="match status" value="1"/>
</dbReference>
<dbReference type="Pfam" id="PF13145">
    <property type="entry name" value="Rotamase_2"/>
    <property type="match status" value="1"/>
</dbReference>
<dbReference type="GO" id="GO:0003755">
    <property type="term" value="F:peptidyl-prolyl cis-trans isomerase activity"/>
    <property type="evidence" value="ECO:0007669"/>
    <property type="project" value="UniProtKB-KW"/>
</dbReference>